<dbReference type="OrthoDB" id="9808041at2"/>
<evidence type="ECO:0000259" key="13">
    <source>
        <dbReference type="PROSITE" id="PS00794"/>
    </source>
</evidence>
<dbReference type="GO" id="GO:0046656">
    <property type="term" value="P:folic acid biosynthetic process"/>
    <property type="evidence" value="ECO:0007669"/>
    <property type="project" value="UniProtKB-KW"/>
</dbReference>
<reference evidence="14 15" key="2">
    <citation type="journal article" date="2011" name="Stand. Genomic Sci.">
        <title>Complete genome sequence of Leadbetterella byssophila type strain (4M15).</title>
        <authorList>
            <person name="Abt B."/>
            <person name="Teshima H."/>
            <person name="Lucas S."/>
            <person name="Lapidus A."/>
            <person name="Del Rio T.G."/>
            <person name="Nolan M."/>
            <person name="Tice H."/>
            <person name="Cheng J.F."/>
            <person name="Pitluck S."/>
            <person name="Liolios K."/>
            <person name="Pagani I."/>
            <person name="Ivanova N."/>
            <person name="Mavromatis K."/>
            <person name="Pati A."/>
            <person name="Tapia R."/>
            <person name="Han C."/>
            <person name="Goodwin L."/>
            <person name="Chen A."/>
            <person name="Palaniappan K."/>
            <person name="Land M."/>
            <person name="Hauser L."/>
            <person name="Chang Y.J."/>
            <person name="Jeffries C.D."/>
            <person name="Rohde M."/>
            <person name="Goker M."/>
            <person name="Tindall B.J."/>
            <person name="Detter J.C."/>
            <person name="Woyke T."/>
            <person name="Bristow J."/>
            <person name="Eisen J.A."/>
            <person name="Markowitz V."/>
            <person name="Hugenholtz P."/>
            <person name="Klenk H.P."/>
            <person name="Kyrpides N.C."/>
        </authorList>
    </citation>
    <scope>NUCLEOTIDE SEQUENCE [LARGE SCALE GENOMIC DNA]</scope>
    <source>
        <strain evidence="15">DSM 17132 / JCM 16389 / KACC 11308 / NBRC 106382 / 4M15</strain>
    </source>
</reference>
<dbReference type="Gene3D" id="3.30.70.560">
    <property type="entry name" value="7,8-Dihydro-6-hydroxymethylpterin-pyrophosphokinase HPPK"/>
    <property type="match status" value="1"/>
</dbReference>
<evidence type="ECO:0000256" key="8">
    <source>
        <dbReference type="ARBA" id="ARBA00022840"/>
    </source>
</evidence>
<evidence type="ECO:0000256" key="2">
    <source>
        <dbReference type="ARBA" id="ARBA00005810"/>
    </source>
</evidence>
<keyword evidence="15" id="KW-1185">Reference proteome</keyword>
<evidence type="ECO:0000256" key="7">
    <source>
        <dbReference type="ARBA" id="ARBA00022777"/>
    </source>
</evidence>
<dbReference type="AlphaFoldDB" id="E4RSZ9"/>
<proteinExistence type="inferred from homology"/>
<dbReference type="PANTHER" id="PTHR43071:SF1">
    <property type="entry name" value="2-AMINO-4-HYDROXY-6-HYDROXYMETHYLDIHYDROPTERIDINE PYROPHOSPHOKINASE"/>
    <property type="match status" value="1"/>
</dbReference>
<organism evidence="14 15">
    <name type="scientific">Leadbetterella byssophila (strain DSM 17132 / JCM 16389 / KACC 11308 / NBRC 106382 / 4M15)</name>
    <dbReference type="NCBI Taxonomy" id="649349"/>
    <lineage>
        <taxon>Bacteria</taxon>
        <taxon>Pseudomonadati</taxon>
        <taxon>Bacteroidota</taxon>
        <taxon>Cytophagia</taxon>
        <taxon>Cytophagales</taxon>
        <taxon>Leadbetterellaceae</taxon>
        <taxon>Leadbetterella</taxon>
    </lineage>
</organism>
<evidence type="ECO:0000256" key="10">
    <source>
        <dbReference type="ARBA" id="ARBA00029409"/>
    </source>
</evidence>
<dbReference type="PROSITE" id="PS00794">
    <property type="entry name" value="HPPK"/>
    <property type="match status" value="1"/>
</dbReference>
<evidence type="ECO:0000256" key="11">
    <source>
        <dbReference type="ARBA" id="ARBA00029766"/>
    </source>
</evidence>
<reference key="1">
    <citation type="submission" date="2010-11" db="EMBL/GenBank/DDBJ databases">
        <title>The complete genome of Leadbetterella byssophila DSM 17132.</title>
        <authorList>
            <consortium name="US DOE Joint Genome Institute (JGI-PGF)"/>
            <person name="Lucas S."/>
            <person name="Copeland A."/>
            <person name="Lapidus A."/>
            <person name="Glavina del Rio T."/>
            <person name="Dalin E."/>
            <person name="Tice H."/>
            <person name="Bruce D."/>
            <person name="Goodwin L."/>
            <person name="Pitluck S."/>
            <person name="Kyrpides N."/>
            <person name="Mavromatis K."/>
            <person name="Ivanova N."/>
            <person name="Teshima H."/>
            <person name="Brettin T."/>
            <person name="Detter J.C."/>
            <person name="Han C."/>
            <person name="Tapia R."/>
            <person name="Land M."/>
            <person name="Hauser L."/>
            <person name="Markowitz V."/>
            <person name="Cheng J.-F."/>
            <person name="Hugenholtz P."/>
            <person name="Woyke T."/>
            <person name="Wu D."/>
            <person name="Tindall B."/>
            <person name="Pomrenke H.G."/>
            <person name="Brambilla E."/>
            <person name="Klenk H.-P."/>
            <person name="Eisen J.A."/>
        </authorList>
    </citation>
    <scope>NUCLEOTIDE SEQUENCE [LARGE SCALE GENOMIC DNA]</scope>
    <source>
        <strain>DSM 17132</strain>
    </source>
</reference>
<evidence type="ECO:0000256" key="1">
    <source>
        <dbReference type="ARBA" id="ARBA00005051"/>
    </source>
</evidence>
<sequence>MHRLYLGLGSNLGERKTLLDSAIRSIEHKIGQIQKISPFYETEPWGVENQTPYLNVVVEVLTTLWPLAILHLVQEIEKEGGRERKERWGSRTIDIDILFFNQEIFTFSDLQVPHPRIQDRNFVLYPLADLAPNLVHPVFNKNILELKEQCKDTSWICAY</sequence>
<dbReference type="SUPFAM" id="SSF55083">
    <property type="entry name" value="6-hydroxymethyl-7,8-dihydropterin pyrophosphokinase, HPPK"/>
    <property type="match status" value="1"/>
</dbReference>
<dbReference type="InterPro" id="IPR000550">
    <property type="entry name" value="Hppk"/>
</dbReference>
<dbReference type="UniPathway" id="UPA00077">
    <property type="reaction ID" value="UER00155"/>
</dbReference>
<dbReference type="PANTHER" id="PTHR43071">
    <property type="entry name" value="2-AMINO-4-HYDROXY-6-HYDROXYMETHYLDIHYDROPTERIDINE PYROPHOSPHOKINASE"/>
    <property type="match status" value="1"/>
</dbReference>
<dbReference type="NCBIfam" id="TIGR01498">
    <property type="entry name" value="folK"/>
    <property type="match status" value="1"/>
</dbReference>
<evidence type="ECO:0000256" key="5">
    <source>
        <dbReference type="ARBA" id="ARBA00022679"/>
    </source>
</evidence>
<comment type="pathway">
    <text evidence="1">Cofactor biosynthesis; tetrahydrofolate biosynthesis; 2-amino-4-hydroxy-6-hydroxymethyl-7,8-dihydropteridine diphosphate from 7,8-dihydroneopterin triphosphate: step 4/4.</text>
</comment>
<dbReference type="HOGENOM" id="CLU_097916_1_2_10"/>
<gene>
    <name evidence="14" type="ordered locus">Lbys_1116</name>
</gene>
<protein>
    <recommendedName>
        <fullName evidence="4">2-amino-4-hydroxy-6-hydroxymethyldihydropteridine pyrophosphokinase</fullName>
        <ecNumber evidence="3">2.7.6.3</ecNumber>
    </recommendedName>
    <alternativeName>
        <fullName evidence="11">6-hydroxymethyl-7,8-dihydropterin pyrophosphokinase</fullName>
    </alternativeName>
    <alternativeName>
        <fullName evidence="12">7,8-dihydro-6-hydroxymethylpterin-pyrophosphokinase</fullName>
    </alternativeName>
</protein>
<evidence type="ECO:0000256" key="6">
    <source>
        <dbReference type="ARBA" id="ARBA00022741"/>
    </source>
</evidence>
<keyword evidence="6" id="KW-0547">Nucleotide-binding</keyword>
<evidence type="ECO:0000313" key="15">
    <source>
        <dbReference type="Proteomes" id="UP000007435"/>
    </source>
</evidence>
<accession>E4RSZ9</accession>
<dbReference type="KEGG" id="lby:Lbys_1116"/>
<dbReference type="RefSeq" id="WP_013407888.1">
    <property type="nucleotide sequence ID" value="NC_014655.1"/>
</dbReference>
<evidence type="ECO:0000256" key="9">
    <source>
        <dbReference type="ARBA" id="ARBA00022909"/>
    </source>
</evidence>
<keyword evidence="8" id="KW-0067">ATP-binding</keyword>
<dbReference type="GO" id="GO:0003848">
    <property type="term" value="F:2-amino-4-hydroxy-6-hydroxymethyldihydropteridine diphosphokinase activity"/>
    <property type="evidence" value="ECO:0007669"/>
    <property type="project" value="UniProtKB-EC"/>
</dbReference>
<dbReference type="Proteomes" id="UP000007435">
    <property type="component" value="Chromosome"/>
</dbReference>
<evidence type="ECO:0000256" key="4">
    <source>
        <dbReference type="ARBA" id="ARBA00016218"/>
    </source>
</evidence>
<dbReference type="eggNOG" id="COG0801">
    <property type="taxonomic scope" value="Bacteria"/>
</dbReference>
<comment type="function">
    <text evidence="10">Catalyzes the transfer of pyrophosphate from adenosine triphosphate (ATP) to 6-hydroxymethyl-7,8-dihydropterin, an enzymatic step in folate biosynthesis pathway.</text>
</comment>
<feature type="domain" description="7,8-dihydro-6-hydroxymethylpterin-pyrophosphokinase" evidence="13">
    <location>
        <begin position="87"/>
        <end position="98"/>
    </location>
</feature>
<dbReference type="InterPro" id="IPR035907">
    <property type="entry name" value="Hppk_sf"/>
</dbReference>
<dbReference type="EMBL" id="CP002305">
    <property type="protein sequence ID" value="ADQ16838.1"/>
    <property type="molecule type" value="Genomic_DNA"/>
</dbReference>
<keyword evidence="5 14" id="KW-0808">Transferase</keyword>
<comment type="similarity">
    <text evidence="2">Belongs to the HPPK family.</text>
</comment>
<name>E4RSZ9_LEAB4</name>
<evidence type="ECO:0000256" key="3">
    <source>
        <dbReference type="ARBA" id="ARBA00013253"/>
    </source>
</evidence>
<dbReference type="Pfam" id="PF01288">
    <property type="entry name" value="HPPK"/>
    <property type="match status" value="1"/>
</dbReference>
<dbReference type="CDD" id="cd00483">
    <property type="entry name" value="HPPK"/>
    <property type="match status" value="1"/>
</dbReference>
<evidence type="ECO:0000256" key="12">
    <source>
        <dbReference type="ARBA" id="ARBA00033413"/>
    </source>
</evidence>
<dbReference type="STRING" id="649349.Lbys_1116"/>
<evidence type="ECO:0000313" key="14">
    <source>
        <dbReference type="EMBL" id="ADQ16838.1"/>
    </source>
</evidence>
<dbReference type="EC" id="2.7.6.3" evidence="3"/>
<dbReference type="GO" id="GO:0046654">
    <property type="term" value="P:tetrahydrofolate biosynthetic process"/>
    <property type="evidence" value="ECO:0007669"/>
    <property type="project" value="UniProtKB-UniPathway"/>
</dbReference>
<dbReference type="GO" id="GO:0005524">
    <property type="term" value="F:ATP binding"/>
    <property type="evidence" value="ECO:0007669"/>
    <property type="project" value="UniProtKB-KW"/>
</dbReference>
<keyword evidence="9" id="KW-0289">Folate biosynthesis</keyword>
<keyword evidence="7" id="KW-0418">Kinase</keyword>
<dbReference type="GO" id="GO:0016301">
    <property type="term" value="F:kinase activity"/>
    <property type="evidence" value="ECO:0007669"/>
    <property type="project" value="UniProtKB-KW"/>
</dbReference>